<dbReference type="AlphaFoldDB" id="A0A0K1P732"/>
<gene>
    <name evidence="1" type="ORF">STURON_00844</name>
</gene>
<keyword evidence="2" id="KW-1185">Reference proteome</keyword>
<organism evidence="1 2">
    <name type="scientific">Spiroplasma turonicum</name>
    <dbReference type="NCBI Taxonomy" id="216946"/>
    <lineage>
        <taxon>Bacteria</taxon>
        <taxon>Bacillati</taxon>
        <taxon>Mycoplasmatota</taxon>
        <taxon>Mollicutes</taxon>
        <taxon>Entomoplasmatales</taxon>
        <taxon>Spiroplasmataceae</taxon>
        <taxon>Spiroplasma</taxon>
    </lineage>
</organism>
<dbReference type="STRING" id="216946.STURO_v1c08400"/>
<protein>
    <submittedName>
        <fullName evidence="1">Uncharacterized protein</fullName>
    </submittedName>
</protein>
<dbReference type="PATRIC" id="fig|216946.3.peg.874"/>
<name>A0A0K1P732_9MOLU</name>
<evidence type="ECO:0000313" key="2">
    <source>
        <dbReference type="Proteomes" id="UP000067243"/>
    </source>
</evidence>
<sequence length="122" mass="14169">MLSSMFLFTLIGISSFSSISCDPKPKLNQTPIYLEMIPFNDVKTGTLKSSFEEKVNSFLITYFKYFNYETPYLQIDYEFIYKEGSLDEKNNIVKNAVIKIASIITSYKLLGEYTFSIIEKEF</sequence>
<proteinExistence type="predicted"/>
<dbReference type="KEGG" id="stur:STURON_00844"/>
<dbReference type="EMBL" id="CP012328">
    <property type="protein sequence ID" value="AKU80090.1"/>
    <property type="molecule type" value="Genomic_DNA"/>
</dbReference>
<accession>A0A0K1P732</accession>
<evidence type="ECO:0000313" key="1">
    <source>
        <dbReference type="EMBL" id="AKU80090.1"/>
    </source>
</evidence>
<reference evidence="1 2" key="1">
    <citation type="journal article" date="2015" name="Genome Announc.">
        <title>Complete Genome Sequence of Spiroplasma turonicum Strain Tab4cT, a Parasite of a Horse Fly, Haematopota sp. (Diptera: Tabanidae).</title>
        <authorList>
            <person name="Davis R.E."/>
            <person name="Shao J."/>
            <person name="Zhao Y."/>
            <person name="Gasparich G.E."/>
            <person name="Gaynor B.J."/>
            <person name="Donofrio N."/>
        </authorList>
    </citation>
    <scope>NUCLEOTIDE SEQUENCE [LARGE SCALE GENOMIC DNA]</scope>
    <source>
        <strain evidence="1 2">Tab4c</strain>
    </source>
</reference>
<dbReference type="Proteomes" id="UP000067243">
    <property type="component" value="Chromosome"/>
</dbReference>